<evidence type="ECO:0000313" key="10">
    <source>
        <dbReference type="Proteomes" id="UP000000925"/>
    </source>
</evidence>
<dbReference type="AlphaFoldDB" id="D5ELL0"/>
<accession>D5ELL0</accession>
<reference evidence="9 10" key="1">
    <citation type="journal article" date="2010" name="Stand. Genomic Sci.">
        <title>Complete genome sequence of Coraliomargarita akajimensis type strain (04OKA010-24).</title>
        <authorList>
            <person name="Mavromatis K."/>
            <person name="Abt B."/>
            <person name="Brambilla E."/>
            <person name="Lapidus A."/>
            <person name="Copeland A."/>
            <person name="Deshpande S."/>
            <person name="Nolan M."/>
            <person name="Lucas S."/>
            <person name="Tice H."/>
            <person name="Cheng J.F."/>
            <person name="Han C."/>
            <person name="Detter J.C."/>
            <person name="Woyke T."/>
            <person name="Goodwin L."/>
            <person name="Pitluck S."/>
            <person name="Held B."/>
            <person name="Brettin T."/>
            <person name="Tapia R."/>
            <person name="Ivanova N."/>
            <person name="Mikhailova N."/>
            <person name="Pati A."/>
            <person name="Liolios K."/>
            <person name="Chen A."/>
            <person name="Palaniappan K."/>
            <person name="Land M."/>
            <person name="Hauser L."/>
            <person name="Chang Y.J."/>
            <person name="Jeffries C.D."/>
            <person name="Rohde M."/>
            <person name="Goker M."/>
            <person name="Bristow J."/>
            <person name="Eisen J.A."/>
            <person name="Markowitz V."/>
            <person name="Hugenholtz P."/>
            <person name="Klenk H.P."/>
            <person name="Kyrpides N.C."/>
        </authorList>
    </citation>
    <scope>NUCLEOTIDE SEQUENCE [LARGE SCALE GENOMIC DNA]</scope>
    <source>
        <strain evidence="10">DSM 45221 / IAM 15411 / JCM 23193 / KCTC 12865</strain>
    </source>
</reference>
<evidence type="ECO:0000259" key="6">
    <source>
        <dbReference type="Pfam" id="PF01957"/>
    </source>
</evidence>
<keyword evidence="4 5" id="KW-0472">Membrane</keyword>
<proteinExistence type="predicted"/>
<evidence type="ECO:0000256" key="5">
    <source>
        <dbReference type="SAM" id="Phobius"/>
    </source>
</evidence>
<dbReference type="InterPro" id="IPR052165">
    <property type="entry name" value="Membrane_assoc_protease"/>
</dbReference>
<name>D5ELL0_CORAD</name>
<dbReference type="InterPro" id="IPR002810">
    <property type="entry name" value="NfeD-like_C"/>
</dbReference>
<keyword evidence="2 5" id="KW-0812">Transmembrane</keyword>
<feature type="transmembrane region" description="Helical" evidence="5">
    <location>
        <begin position="390"/>
        <end position="408"/>
    </location>
</feature>
<gene>
    <name evidence="9" type="ordered locus">Caka_2128</name>
</gene>
<dbReference type="RefSeq" id="WP_013043868.1">
    <property type="nucleotide sequence ID" value="NC_014008.1"/>
</dbReference>
<dbReference type="InterPro" id="IPR029045">
    <property type="entry name" value="ClpP/crotonase-like_dom_sf"/>
</dbReference>
<dbReference type="OrthoDB" id="9806253at2"/>
<feature type="transmembrane region" description="Helical" evidence="5">
    <location>
        <begin position="277"/>
        <end position="295"/>
    </location>
</feature>
<keyword evidence="3 5" id="KW-1133">Transmembrane helix</keyword>
<dbReference type="Pfam" id="PF25145">
    <property type="entry name" value="NfeD1b_N"/>
    <property type="match status" value="1"/>
</dbReference>
<dbReference type="Gene3D" id="3.90.226.10">
    <property type="entry name" value="2-enoyl-CoA Hydratase, Chain A, domain 1"/>
    <property type="match status" value="1"/>
</dbReference>
<keyword evidence="10" id="KW-1185">Reference proteome</keyword>
<feature type="transmembrane region" description="Helical" evidence="5">
    <location>
        <begin position="352"/>
        <end position="370"/>
    </location>
</feature>
<evidence type="ECO:0000256" key="2">
    <source>
        <dbReference type="ARBA" id="ARBA00022692"/>
    </source>
</evidence>
<feature type="transmembrane region" description="Helical" evidence="5">
    <location>
        <begin position="302"/>
        <end position="324"/>
    </location>
</feature>
<evidence type="ECO:0000313" key="9">
    <source>
        <dbReference type="EMBL" id="ADE55146.1"/>
    </source>
</evidence>
<dbReference type="EMBL" id="CP001998">
    <property type="protein sequence ID" value="ADE55146.1"/>
    <property type="molecule type" value="Genomic_DNA"/>
</dbReference>
<dbReference type="Gene3D" id="2.40.50.140">
    <property type="entry name" value="Nucleic acid-binding proteins"/>
    <property type="match status" value="1"/>
</dbReference>
<feature type="domain" description="NfeD1b N-terminal" evidence="8">
    <location>
        <begin position="64"/>
        <end position="230"/>
    </location>
</feature>
<evidence type="ECO:0000259" key="7">
    <source>
        <dbReference type="Pfam" id="PF24961"/>
    </source>
</evidence>
<comment type="subcellular location">
    <subcellularLocation>
        <location evidence="1">Membrane</location>
        <topology evidence="1">Multi-pass membrane protein</topology>
    </subcellularLocation>
</comment>
<dbReference type="SUPFAM" id="SSF52096">
    <property type="entry name" value="ClpP/crotonase"/>
    <property type="match status" value="1"/>
</dbReference>
<dbReference type="PANTHER" id="PTHR33507:SF3">
    <property type="entry name" value="INNER MEMBRANE PROTEIN YBBJ"/>
    <property type="match status" value="1"/>
</dbReference>
<dbReference type="Proteomes" id="UP000000925">
    <property type="component" value="Chromosome"/>
</dbReference>
<evidence type="ECO:0000256" key="1">
    <source>
        <dbReference type="ARBA" id="ARBA00004141"/>
    </source>
</evidence>
<dbReference type="PANTHER" id="PTHR33507">
    <property type="entry name" value="INNER MEMBRANE PROTEIN YBBJ"/>
    <property type="match status" value="1"/>
</dbReference>
<dbReference type="InterPro" id="IPR056738">
    <property type="entry name" value="NfeD1b_N"/>
</dbReference>
<feature type="domain" description="NfeD-like C-terminal" evidence="6">
    <location>
        <begin position="444"/>
        <end position="495"/>
    </location>
</feature>
<dbReference type="Pfam" id="PF01957">
    <property type="entry name" value="NfeD"/>
    <property type="match status" value="1"/>
</dbReference>
<dbReference type="InterPro" id="IPR012340">
    <property type="entry name" value="NA-bd_OB-fold"/>
</dbReference>
<sequence length="499" mass="54209">MRTVLRTVWMLLFVCLGSIGWSVENTGDEGLADVVDEVSEAASEQSYAKPELKRFDTSEGPVDVYVIPIEGPIAKPNLYILRRGLKEAINNDVEMVILKMDTPGGALGVCLEMMEMLDRFDGVTATYVDVDAISAGSLIAMTTDEIYFAPRGKIGSTGIITGSGEDIPETLLRKMESYMNAVIRSYNDEDPLRAKVMKAMMELDFELELEGKTIVEAGELLTLTAKEAMEEYGNPPRPLLGEGIYESVDALLEARIGAENYVIRDFKVSYSEEIAKWMNGIAPALMGFGLLFLFVEFKTPGFGFFGILGLVLIAVFFASQYIAGLAGNELIVFFVLGAVLVLVEVIFFPGLLLLSIPGLCMIFGSLLWAMVDFWPRGTGVISLDMFIEPFVNLIFGMAIAVFGAILLSRVLKGSSLERGVVLEGAVGDANVGEAIPVGKDLPSVGAQGLALTQLFPSGRVEIDGQRYDARSSIGMIERASKIRVVGQDDFSLIVEEVSE</sequence>
<dbReference type="InterPro" id="IPR056739">
    <property type="entry name" value="NfeD_membrane"/>
</dbReference>
<dbReference type="eggNOG" id="COG1030">
    <property type="taxonomic scope" value="Bacteria"/>
</dbReference>
<evidence type="ECO:0000256" key="3">
    <source>
        <dbReference type="ARBA" id="ARBA00022989"/>
    </source>
</evidence>
<dbReference type="GO" id="GO:0005886">
    <property type="term" value="C:plasma membrane"/>
    <property type="evidence" value="ECO:0007669"/>
    <property type="project" value="TreeGrafter"/>
</dbReference>
<dbReference type="HOGENOM" id="CLU_024619_2_0_0"/>
<feature type="domain" description="NfeD integral membrane" evidence="7">
    <location>
        <begin position="281"/>
        <end position="407"/>
    </location>
</feature>
<dbReference type="CDD" id="cd07021">
    <property type="entry name" value="Clp_protease_NfeD_like"/>
    <property type="match status" value="1"/>
</dbReference>
<evidence type="ECO:0000256" key="4">
    <source>
        <dbReference type="ARBA" id="ARBA00023136"/>
    </source>
</evidence>
<protein>
    <submittedName>
        <fullName evidence="9">Uncharacterized protein</fullName>
    </submittedName>
</protein>
<feature type="transmembrane region" description="Helical" evidence="5">
    <location>
        <begin position="330"/>
        <end position="347"/>
    </location>
</feature>
<organism evidence="9 10">
    <name type="scientific">Coraliomargarita akajimensis (strain DSM 45221 / IAM 15411 / JCM 23193 / KCTC 12865 / 04OKA010-24)</name>
    <dbReference type="NCBI Taxonomy" id="583355"/>
    <lineage>
        <taxon>Bacteria</taxon>
        <taxon>Pseudomonadati</taxon>
        <taxon>Verrucomicrobiota</taxon>
        <taxon>Opitutia</taxon>
        <taxon>Puniceicoccales</taxon>
        <taxon>Coraliomargaritaceae</taxon>
        <taxon>Coraliomargarita</taxon>
    </lineage>
</organism>
<evidence type="ECO:0000259" key="8">
    <source>
        <dbReference type="Pfam" id="PF25145"/>
    </source>
</evidence>
<dbReference type="Pfam" id="PF24961">
    <property type="entry name" value="NfeD_membrane"/>
    <property type="match status" value="1"/>
</dbReference>
<dbReference type="KEGG" id="caa:Caka_2128"/>
<dbReference type="STRING" id="583355.Caka_2128"/>